<dbReference type="Pfam" id="PF04686">
    <property type="entry name" value="SsgA"/>
    <property type="match status" value="1"/>
</dbReference>
<accession>A0ABT3TUB5</accession>
<evidence type="ECO:0000256" key="5">
    <source>
        <dbReference type="ARBA" id="ARBA00023210"/>
    </source>
</evidence>
<name>A0ABT3TUB5_9ACTN</name>
<dbReference type="Gene3D" id="2.30.31.20">
    <property type="entry name" value="Sporulation-specific cell division protein SsgB"/>
    <property type="match status" value="1"/>
</dbReference>
<comment type="caution">
    <text evidence="7">The sequence shown here is derived from an EMBL/GenBank/DDBJ whole genome shotgun (WGS) entry which is preliminary data.</text>
</comment>
<reference evidence="7" key="1">
    <citation type="submission" date="2022-10" db="EMBL/GenBank/DDBJ databases">
        <title>Streptomyces beihaiensis sp. nov., a chitin degrading actinobacterium, isolated from shrimp pond soil.</title>
        <authorList>
            <person name="Xie J."/>
            <person name="Shen N."/>
        </authorList>
    </citation>
    <scope>NUCLEOTIDE SEQUENCE</scope>
    <source>
        <strain evidence="7">GXMU-J5</strain>
    </source>
</reference>
<evidence type="ECO:0000256" key="1">
    <source>
        <dbReference type="ARBA" id="ARBA00004431"/>
    </source>
</evidence>
<evidence type="ECO:0000256" key="6">
    <source>
        <dbReference type="ARBA" id="ARBA00023306"/>
    </source>
</evidence>
<keyword evidence="5" id="KW-0717">Septation</keyword>
<comment type="subcellular location">
    <subcellularLocation>
        <location evidence="1">Cell septum</location>
    </subcellularLocation>
</comment>
<proteinExistence type="inferred from homology"/>
<keyword evidence="8" id="KW-1185">Reference proteome</keyword>
<protein>
    <submittedName>
        <fullName evidence="7">SsgA family sporulation/cell division regulator</fullName>
    </submittedName>
</protein>
<evidence type="ECO:0000313" key="7">
    <source>
        <dbReference type="EMBL" id="MCX3060614.1"/>
    </source>
</evidence>
<evidence type="ECO:0000313" key="8">
    <source>
        <dbReference type="Proteomes" id="UP001163064"/>
    </source>
</evidence>
<dbReference type="InterPro" id="IPR038658">
    <property type="entry name" value="SsgB_sf"/>
</dbReference>
<dbReference type="EMBL" id="JAPHNL010000113">
    <property type="protein sequence ID" value="MCX3060614.1"/>
    <property type="molecule type" value="Genomic_DNA"/>
</dbReference>
<evidence type="ECO:0000256" key="3">
    <source>
        <dbReference type="ARBA" id="ARBA00022618"/>
    </source>
</evidence>
<organism evidence="7 8">
    <name type="scientific">Streptomyces beihaiensis</name>
    <dbReference type="NCBI Taxonomy" id="2984495"/>
    <lineage>
        <taxon>Bacteria</taxon>
        <taxon>Bacillati</taxon>
        <taxon>Actinomycetota</taxon>
        <taxon>Actinomycetes</taxon>
        <taxon>Kitasatosporales</taxon>
        <taxon>Streptomycetaceae</taxon>
        <taxon>Streptomyces</taxon>
    </lineage>
</organism>
<dbReference type="InterPro" id="IPR006776">
    <property type="entry name" value="SsgB"/>
</dbReference>
<dbReference type="Proteomes" id="UP001163064">
    <property type="component" value="Unassembled WGS sequence"/>
</dbReference>
<evidence type="ECO:0000256" key="2">
    <source>
        <dbReference type="ARBA" id="ARBA00009323"/>
    </source>
</evidence>
<keyword evidence="3" id="KW-0132">Cell division</keyword>
<comment type="similarity">
    <text evidence="2">Belongs to the SsgA family.</text>
</comment>
<gene>
    <name evidence="7" type="ORF">OFY01_12750</name>
</gene>
<evidence type="ECO:0000256" key="4">
    <source>
        <dbReference type="ARBA" id="ARBA00022969"/>
    </source>
</evidence>
<keyword evidence="6" id="KW-0131">Cell cycle</keyword>
<dbReference type="RefSeq" id="WP_266599344.1">
    <property type="nucleotide sequence ID" value="NZ_JAPHNL010000113.1"/>
</dbReference>
<sequence>MNAVEQYVEQYARARVVTDSPDANRAVPVVLRYDGRVHVRVPDADAVAPESGEWTLPRDLLERGLRAPASSGDIRVWPCGRVQTVIEFHAHDRATVVQFDAKTLIRFLRRTHTAVTPATR</sequence>
<keyword evidence="4" id="KW-0749">Sporulation</keyword>